<evidence type="ECO:0000256" key="3">
    <source>
        <dbReference type="ARBA" id="ARBA00022723"/>
    </source>
</evidence>
<dbReference type="Gene3D" id="3.40.50.1980">
    <property type="entry name" value="Nitrogenase molybdenum iron protein domain"/>
    <property type="match status" value="2"/>
</dbReference>
<keyword evidence="4 5" id="KW-0732">Signal</keyword>
<dbReference type="Pfam" id="PF01297">
    <property type="entry name" value="ZnuA"/>
    <property type="match status" value="1"/>
</dbReference>
<dbReference type="SUPFAM" id="SSF53807">
    <property type="entry name" value="Helical backbone' metal receptor"/>
    <property type="match status" value="1"/>
</dbReference>
<dbReference type="PANTHER" id="PTHR42953:SF1">
    <property type="entry name" value="METAL-BINDING PROTEIN HI_0362-RELATED"/>
    <property type="match status" value="1"/>
</dbReference>
<proteinExistence type="predicted"/>
<dbReference type="PROSITE" id="PS51257">
    <property type="entry name" value="PROKAR_LIPOPROTEIN"/>
    <property type="match status" value="1"/>
</dbReference>
<evidence type="ECO:0000313" key="7">
    <source>
        <dbReference type="Proteomes" id="UP001235064"/>
    </source>
</evidence>
<sequence>MKHRILLAVAAAAASVLALAGCAGSDPAASDGRVKVVASTNVYGSIAKEIGGSYVDVRSMVASYAQDPHDFQASPQDRLFVQRAGLLIENGAGYDPFLSDLVAAADTKAPLITAAKLSPHYPSDGSLDGFNEHVFYDPAVMKKTADAIASDLAKLDAPHASAYRANAQAFGAGIDKMEADLAAVSAAHKGAGVFVTEPLPLYLAEAAGMTNKTPAAFSEAVEGGRDVPPATLLSSLALIGSGDVKLVITNAQAAGPETTQVIAKATEANVPELKFSELVPDGKTYLTWMQGNVDALAKALG</sequence>
<keyword evidence="7" id="KW-1185">Reference proteome</keyword>
<evidence type="ECO:0000256" key="5">
    <source>
        <dbReference type="SAM" id="SignalP"/>
    </source>
</evidence>
<organism evidence="6 7">
    <name type="scientific">Microbacterium candidum</name>
    <dbReference type="NCBI Taxonomy" id="3041922"/>
    <lineage>
        <taxon>Bacteria</taxon>
        <taxon>Bacillati</taxon>
        <taxon>Actinomycetota</taxon>
        <taxon>Actinomycetes</taxon>
        <taxon>Micrococcales</taxon>
        <taxon>Microbacteriaceae</taxon>
        <taxon>Microbacterium</taxon>
    </lineage>
</organism>
<keyword evidence="2" id="KW-0813">Transport</keyword>
<gene>
    <name evidence="6" type="ORF">QSV35_00720</name>
</gene>
<comment type="subcellular location">
    <subcellularLocation>
        <location evidence="1">Cell envelope</location>
    </subcellularLocation>
</comment>
<protein>
    <submittedName>
        <fullName evidence="6">Zinc ABC transporter substrate-binding protein</fullName>
    </submittedName>
</protein>
<dbReference type="InterPro" id="IPR050492">
    <property type="entry name" value="Bact_metal-bind_prot9"/>
</dbReference>
<evidence type="ECO:0000256" key="2">
    <source>
        <dbReference type="ARBA" id="ARBA00022448"/>
    </source>
</evidence>
<evidence type="ECO:0000256" key="4">
    <source>
        <dbReference type="ARBA" id="ARBA00022729"/>
    </source>
</evidence>
<feature type="signal peptide" evidence="5">
    <location>
        <begin position="1"/>
        <end position="20"/>
    </location>
</feature>
<feature type="chain" id="PRO_5046469765" evidence="5">
    <location>
        <begin position="21"/>
        <end position="301"/>
    </location>
</feature>
<evidence type="ECO:0000313" key="6">
    <source>
        <dbReference type="EMBL" id="MDL9977841.1"/>
    </source>
</evidence>
<name>A0ABT7MTR3_9MICO</name>
<dbReference type="InterPro" id="IPR006127">
    <property type="entry name" value="ZnuA-like"/>
</dbReference>
<evidence type="ECO:0000256" key="1">
    <source>
        <dbReference type="ARBA" id="ARBA00004196"/>
    </source>
</evidence>
<accession>A0ABT7MTR3</accession>
<reference evidence="6 7" key="1">
    <citation type="submission" date="2023-06" db="EMBL/GenBank/DDBJ databases">
        <title>Microbacterium sp. nov., isolated from a waste landfill.</title>
        <authorList>
            <person name="Wen W."/>
        </authorList>
    </citation>
    <scope>NUCLEOTIDE SEQUENCE [LARGE SCALE GENOMIC DNA]</scope>
    <source>
        <strain evidence="6 7">ASV49</strain>
    </source>
</reference>
<keyword evidence="3" id="KW-0479">Metal-binding</keyword>
<dbReference type="Proteomes" id="UP001235064">
    <property type="component" value="Unassembled WGS sequence"/>
</dbReference>
<dbReference type="RefSeq" id="WP_286285678.1">
    <property type="nucleotide sequence ID" value="NZ_JASXSZ010000001.1"/>
</dbReference>
<comment type="caution">
    <text evidence="6">The sequence shown here is derived from an EMBL/GenBank/DDBJ whole genome shotgun (WGS) entry which is preliminary data.</text>
</comment>
<dbReference type="EMBL" id="JASXSZ010000001">
    <property type="protein sequence ID" value="MDL9977841.1"/>
    <property type="molecule type" value="Genomic_DNA"/>
</dbReference>
<dbReference type="PANTHER" id="PTHR42953">
    <property type="entry name" value="HIGH-AFFINITY ZINC UPTAKE SYSTEM PROTEIN ZNUA-RELATED"/>
    <property type="match status" value="1"/>
</dbReference>